<dbReference type="Proteomes" id="UP000187550">
    <property type="component" value="Unassembled WGS sequence"/>
</dbReference>
<dbReference type="EMBL" id="FTPL01000001">
    <property type="protein sequence ID" value="SIT73935.1"/>
    <property type="molecule type" value="Genomic_DNA"/>
</dbReference>
<reference evidence="5" key="1">
    <citation type="submission" date="2017-01" db="EMBL/GenBank/DDBJ databases">
        <authorList>
            <person name="Varghese N."/>
            <person name="Submissions S."/>
        </authorList>
    </citation>
    <scope>NUCLEOTIDE SEQUENCE [LARGE SCALE GENOMIC DNA]</scope>
    <source>
        <strain evidence="5">MNA4</strain>
    </source>
</reference>
<feature type="transmembrane region" description="Helical" evidence="3">
    <location>
        <begin position="248"/>
        <end position="267"/>
    </location>
</feature>
<protein>
    <submittedName>
        <fullName evidence="4">Sortase A</fullName>
    </submittedName>
</protein>
<evidence type="ECO:0000256" key="3">
    <source>
        <dbReference type="SAM" id="Phobius"/>
    </source>
</evidence>
<dbReference type="Gene3D" id="2.40.260.10">
    <property type="entry name" value="Sortase"/>
    <property type="match status" value="1"/>
</dbReference>
<dbReference type="InterPro" id="IPR023365">
    <property type="entry name" value="Sortase_dom-sf"/>
</dbReference>
<dbReference type="InterPro" id="IPR042002">
    <property type="entry name" value="Sortase_C"/>
</dbReference>
<dbReference type="STRING" id="550447.SAMN05428946_1033"/>
<keyword evidence="3" id="KW-1133">Transmembrane helix</keyword>
<dbReference type="NCBIfam" id="TIGR01076">
    <property type="entry name" value="sortase_fam"/>
    <property type="match status" value="1"/>
</dbReference>
<feature type="active site" description="Acyl-thioester intermediate" evidence="2">
    <location>
        <position position="208"/>
    </location>
</feature>
<dbReference type="OrthoDB" id="154054at2"/>
<evidence type="ECO:0000313" key="5">
    <source>
        <dbReference type="Proteomes" id="UP000187550"/>
    </source>
</evidence>
<evidence type="ECO:0000313" key="4">
    <source>
        <dbReference type="EMBL" id="SIT73935.1"/>
    </source>
</evidence>
<proteinExistence type="predicted"/>
<organism evidence="4 5">
    <name type="scientific">Edaphobacillus lindanitolerans</name>
    <dbReference type="NCBI Taxonomy" id="550447"/>
    <lineage>
        <taxon>Bacteria</taxon>
        <taxon>Bacillati</taxon>
        <taxon>Bacillota</taxon>
        <taxon>Bacilli</taxon>
        <taxon>Bacillales</taxon>
        <taxon>Bacillaceae</taxon>
        <taxon>Edaphobacillus</taxon>
    </lineage>
</organism>
<keyword evidence="1" id="KW-0378">Hydrolase</keyword>
<dbReference type="CDD" id="cd05827">
    <property type="entry name" value="Sortase_C"/>
    <property type="match status" value="1"/>
</dbReference>
<dbReference type="Pfam" id="PF04203">
    <property type="entry name" value="Sortase"/>
    <property type="match status" value="1"/>
</dbReference>
<dbReference type="GO" id="GO:0016787">
    <property type="term" value="F:hydrolase activity"/>
    <property type="evidence" value="ECO:0007669"/>
    <property type="project" value="UniProtKB-KW"/>
</dbReference>
<gene>
    <name evidence="4" type="ORF">SAMN05428946_1033</name>
</gene>
<dbReference type="NCBIfam" id="NF033745">
    <property type="entry name" value="class_C_sortase"/>
    <property type="match status" value="1"/>
</dbReference>
<sequence length="279" mass="30977">MKKYVFLLIFIAGLAIFSYPLISNFFSTKVHQSVIHDYDEAVRSMDTVKIREEKEKAERYNESLAGVPVGFTDPFSEGGGPEENQDYYDALNIGPAIGTVDIPKIGVELPIYHGTSEEVLSQGAGHLEKSSLPTGKPGTHAVLTAHRGLPSAKMFRNLNELSLGDQFLVKVLDDTMAYEVDRIEVVLPDETEWLQMSEGEDLVTLLTCDPYMINTHRLLVTGKRVPYEPETLETSAGPGKEVPTDRRYVWAAMAVAIATAAALILYLRRKKRMAARDEA</sequence>
<dbReference type="InterPro" id="IPR005754">
    <property type="entry name" value="Sortase"/>
</dbReference>
<name>A0A1U7PIH4_9BACI</name>
<evidence type="ECO:0000256" key="1">
    <source>
        <dbReference type="ARBA" id="ARBA00022801"/>
    </source>
</evidence>
<keyword evidence="3" id="KW-0472">Membrane</keyword>
<dbReference type="RefSeq" id="WP_076757254.1">
    <property type="nucleotide sequence ID" value="NZ_FTPL01000001.1"/>
</dbReference>
<keyword evidence="3" id="KW-0812">Transmembrane</keyword>
<accession>A0A1U7PIH4</accession>
<evidence type="ECO:0000256" key="2">
    <source>
        <dbReference type="PIRSR" id="PIRSR605754-1"/>
    </source>
</evidence>
<dbReference type="AlphaFoldDB" id="A0A1U7PIH4"/>
<dbReference type="SUPFAM" id="SSF63817">
    <property type="entry name" value="Sortase"/>
    <property type="match status" value="1"/>
</dbReference>
<keyword evidence="5" id="KW-1185">Reference proteome</keyword>
<feature type="active site" description="Proton donor/acceptor" evidence="2">
    <location>
        <position position="146"/>
    </location>
</feature>